<dbReference type="Gene3D" id="3.30.70.1230">
    <property type="entry name" value="Nucleotide cyclase"/>
    <property type="match status" value="1"/>
</dbReference>
<dbReference type="InterPro" id="IPR001867">
    <property type="entry name" value="OmpR/PhoB-type_DNA-bd"/>
</dbReference>
<dbReference type="PANTHER" id="PTHR35807:SF1">
    <property type="entry name" value="TRANSCRIPTIONAL REGULATOR REDD"/>
    <property type="match status" value="1"/>
</dbReference>
<keyword evidence="3" id="KW-0238">DNA-binding</keyword>
<dbReference type="CDD" id="cd15831">
    <property type="entry name" value="BTAD"/>
    <property type="match status" value="1"/>
</dbReference>
<evidence type="ECO:0000256" key="2">
    <source>
        <dbReference type="ARBA" id="ARBA00023015"/>
    </source>
</evidence>
<dbReference type="Gene3D" id="1.10.10.10">
    <property type="entry name" value="Winged helix-like DNA-binding domain superfamily/Winged helix DNA-binding domain"/>
    <property type="match status" value="1"/>
</dbReference>
<dbReference type="Proteomes" id="UP000627369">
    <property type="component" value="Unassembled WGS sequence"/>
</dbReference>
<dbReference type="GO" id="GO:0006355">
    <property type="term" value="P:regulation of DNA-templated transcription"/>
    <property type="evidence" value="ECO:0007669"/>
    <property type="project" value="InterPro"/>
</dbReference>
<dbReference type="SMART" id="SM00862">
    <property type="entry name" value="Trans_reg_C"/>
    <property type="match status" value="1"/>
</dbReference>
<dbReference type="InterPro" id="IPR036388">
    <property type="entry name" value="WH-like_DNA-bd_sf"/>
</dbReference>
<dbReference type="GO" id="GO:0009190">
    <property type="term" value="P:cyclic nucleotide biosynthetic process"/>
    <property type="evidence" value="ECO:0007669"/>
    <property type="project" value="InterPro"/>
</dbReference>
<dbReference type="PROSITE" id="PS50125">
    <property type="entry name" value="GUANYLATE_CYCLASE_2"/>
    <property type="match status" value="1"/>
</dbReference>
<dbReference type="InterPro" id="IPR005158">
    <property type="entry name" value="BTAD"/>
</dbReference>
<dbReference type="InterPro" id="IPR027417">
    <property type="entry name" value="P-loop_NTPase"/>
</dbReference>
<dbReference type="GO" id="GO:0000160">
    <property type="term" value="P:phosphorelay signal transduction system"/>
    <property type="evidence" value="ECO:0007669"/>
    <property type="project" value="InterPro"/>
</dbReference>
<evidence type="ECO:0000256" key="3">
    <source>
        <dbReference type="ARBA" id="ARBA00023125"/>
    </source>
</evidence>
<dbReference type="SUPFAM" id="SSF55073">
    <property type="entry name" value="Nucleotide cyclase"/>
    <property type="match status" value="1"/>
</dbReference>
<evidence type="ECO:0000256" key="4">
    <source>
        <dbReference type="ARBA" id="ARBA00023163"/>
    </source>
</evidence>
<dbReference type="CDD" id="cd07302">
    <property type="entry name" value="CHD"/>
    <property type="match status" value="1"/>
</dbReference>
<dbReference type="AlphaFoldDB" id="A0A919FWI3"/>
<dbReference type="Pfam" id="PF13191">
    <property type="entry name" value="AAA_16"/>
    <property type="match status" value="1"/>
</dbReference>
<evidence type="ECO:0000313" key="7">
    <source>
        <dbReference type="Proteomes" id="UP000627369"/>
    </source>
</evidence>
<dbReference type="SMART" id="SM01043">
    <property type="entry name" value="BTAD"/>
    <property type="match status" value="1"/>
</dbReference>
<dbReference type="EMBL" id="BNAS01000003">
    <property type="protein sequence ID" value="GHH73671.1"/>
    <property type="molecule type" value="Genomic_DNA"/>
</dbReference>
<dbReference type="SUPFAM" id="SSF46894">
    <property type="entry name" value="C-terminal effector domain of the bipartite response regulators"/>
    <property type="match status" value="1"/>
</dbReference>
<comment type="caution">
    <text evidence="6">The sequence shown here is derived from an EMBL/GenBank/DDBJ whole genome shotgun (WGS) entry which is preliminary data.</text>
</comment>
<gene>
    <name evidence="6" type="primary">cyaI2</name>
    <name evidence="6" type="ORF">GCM10017772_25860</name>
</gene>
<dbReference type="GO" id="GO:0004016">
    <property type="term" value="F:adenylate cyclase activity"/>
    <property type="evidence" value="ECO:0007669"/>
    <property type="project" value="UniProtKB-ARBA"/>
</dbReference>
<reference evidence="6" key="2">
    <citation type="submission" date="2020-09" db="EMBL/GenBank/DDBJ databases">
        <authorList>
            <person name="Sun Q."/>
            <person name="Zhou Y."/>
        </authorList>
    </citation>
    <scope>NUCLEOTIDE SEQUENCE</scope>
    <source>
        <strain evidence="6">CGMCC 4.7398</strain>
    </source>
</reference>
<dbReference type="InterPro" id="IPR029787">
    <property type="entry name" value="Nucleotide_cyclase"/>
</dbReference>
<dbReference type="GO" id="GO:0003677">
    <property type="term" value="F:DNA binding"/>
    <property type="evidence" value="ECO:0007669"/>
    <property type="project" value="UniProtKB-KW"/>
</dbReference>
<dbReference type="InterPro" id="IPR001054">
    <property type="entry name" value="A/G_cyclase"/>
</dbReference>
<dbReference type="RefSeq" id="WP_189669654.1">
    <property type="nucleotide sequence ID" value="NZ_BNAS01000003.1"/>
</dbReference>
<keyword evidence="7" id="KW-1185">Reference proteome</keyword>
<proteinExistence type="inferred from homology"/>
<evidence type="ECO:0000259" key="5">
    <source>
        <dbReference type="PROSITE" id="PS50125"/>
    </source>
</evidence>
<dbReference type="PANTHER" id="PTHR35807">
    <property type="entry name" value="TRANSCRIPTIONAL REGULATOR REDD-RELATED"/>
    <property type="match status" value="1"/>
</dbReference>
<dbReference type="Gene3D" id="1.25.40.10">
    <property type="entry name" value="Tetratricopeptide repeat domain"/>
    <property type="match status" value="2"/>
</dbReference>
<dbReference type="InterPro" id="IPR041664">
    <property type="entry name" value="AAA_16"/>
</dbReference>
<dbReference type="Pfam" id="PF03704">
    <property type="entry name" value="BTAD"/>
    <property type="match status" value="1"/>
</dbReference>
<dbReference type="InterPro" id="IPR011990">
    <property type="entry name" value="TPR-like_helical_dom_sf"/>
</dbReference>
<keyword evidence="2" id="KW-0805">Transcription regulation</keyword>
<organism evidence="6 7">
    <name type="scientific">Promicromonospora soli</name>
    <dbReference type="NCBI Taxonomy" id="2035533"/>
    <lineage>
        <taxon>Bacteria</taxon>
        <taxon>Bacillati</taxon>
        <taxon>Actinomycetota</taxon>
        <taxon>Actinomycetes</taxon>
        <taxon>Micrococcales</taxon>
        <taxon>Promicromonosporaceae</taxon>
        <taxon>Promicromonospora</taxon>
    </lineage>
</organism>
<name>A0A919FWI3_9MICO</name>
<feature type="domain" description="Guanylate cyclase" evidence="5">
    <location>
        <begin position="249"/>
        <end position="366"/>
    </location>
</feature>
<keyword evidence="4" id="KW-0804">Transcription</keyword>
<comment type="similarity">
    <text evidence="1">Belongs to the AfsR/DnrI/RedD regulatory family.</text>
</comment>
<dbReference type="Gene3D" id="3.40.50.300">
    <property type="entry name" value="P-loop containing nucleotide triphosphate hydrolases"/>
    <property type="match status" value="1"/>
</dbReference>
<dbReference type="SUPFAM" id="SSF48452">
    <property type="entry name" value="TPR-like"/>
    <property type="match status" value="2"/>
</dbReference>
<reference evidence="6" key="1">
    <citation type="journal article" date="2014" name="Int. J. Syst. Evol. Microbiol.">
        <title>Complete genome sequence of Corynebacterium casei LMG S-19264T (=DSM 44701T), isolated from a smear-ripened cheese.</title>
        <authorList>
            <consortium name="US DOE Joint Genome Institute (JGI-PGF)"/>
            <person name="Walter F."/>
            <person name="Albersmeier A."/>
            <person name="Kalinowski J."/>
            <person name="Ruckert C."/>
        </authorList>
    </citation>
    <scope>NUCLEOTIDE SEQUENCE</scope>
    <source>
        <strain evidence="6">CGMCC 4.7398</strain>
    </source>
</reference>
<dbReference type="SUPFAM" id="SSF52540">
    <property type="entry name" value="P-loop containing nucleoside triphosphate hydrolases"/>
    <property type="match status" value="1"/>
</dbReference>
<accession>A0A919FWI3</accession>
<dbReference type="InterPro" id="IPR051677">
    <property type="entry name" value="AfsR-DnrI-RedD_regulator"/>
</dbReference>
<protein>
    <submittedName>
        <fullName evidence="6">Guanylate cyclase</fullName>
    </submittedName>
</protein>
<dbReference type="InterPro" id="IPR016032">
    <property type="entry name" value="Sig_transdc_resp-reg_C-effctor"/>
</dbReference>
<sequence length="1210" mass="129094">MIAVPGGRARSLLTILALQVGEAITVDRLIDALWGDAAPATAKTVLQGFVSKLRKSLGTTAVETTGTSYCLAVPASAIDLNRFHELVRAARELEGDERSATLELALALWRGPALADVAYEPFAQAAIAAMEEHRLTAREALIDARLATGRHAELIPELEALIASHPYREGLRGQLLLALYRAGRQADALEAYGQVRRTLVAELGVEPCLELRTLHGRILNQDPALAAVPSPVRLPETSTWLPGERRTVTVLFVDLTLTDADSDPEAGQTKAAESLALVTEALRSNGARVEVPVGGGVMGWFGLPFAHDDDPLRAVVAAHQARERVLALPGQPREFRAGVEAGEVVSGVTGARAASGPAVSLASRLQQAARPGEVLIGPQAMMLVRGAAVVERVREPADPVAWRLLHVDADARLIPRHLRAQMVGRESEVTRLRTAFGRMARRRTPQRMTVLGEAGIGKTRLARAFAESVDGQVRTITTACPDGGTGRVPGLLHDLLVQAGGGAGWAGVAGLLDDVEPGLGGRLTGALGAGQPQGLPHGLFADLRRALEILSAVQPLVMIVDDLHWAEATLFELCEYLTDTLSGPVFLLFLARPELVELHPDWSVGGERADLMYLDPLDPDAIGQVVRAQASLELPAAAEERIIETAQGNPLFAEQLLAAFEHAETDTIPASLRGLLATRIDRLGPGERDLLRAAAVTGDQLSLEALQVLAPEAARPFLAGNMQSLIRKRLLRRTGHSRVEFPHGLIRDAVYRTLTRRDRERLHLTFADWLEDSAGPLGDELDAVVGHHLEQAVVNRRLVGLGPDGVLEARAGTKLASAGTRAYLRTDMAAASDLLARALDLLPEGHPLVPGTTQRLAEVSLPLGDHARAQKLLLALTTMPDVGPVDRWLARLENARSLCITGPQGVTADDLAATARQAGDFFAEAGDDNGLAQAFFLLGWLEQRRGDLVAAASLGRRSLEVARRGGAVREQLAAAVLVARSLVDGPTPVPDCIAEIESLLPPHAPPNPVTMGMLAHARAMAGELEPARELLDRARSLVIERMRAPRLLAFLAWAGADVEAVAGDILAAVGGYRVALQPFRRGGEAEHVGETSSRLALVLAEQGRREEARSLADEARAVAPADCVAVRARALMAVARCLAPDQVEAALAMTTTAVDLAPAVLPNLKADLLVQRSRVETAARLATDARSSMDRATRLYESKGNVAALRRLRA</sequence>
<evidence type="ECO:0000256" key="1">
    <source>
        <dbReference type="ARBA" id="ARBA00005820"/>
    </source>
</evidence>
<evidence type="ECO:0000313" key="6">
    <source>
        <dbReference type="EMBL" id="GHH73671.1"/>
    </source>
</evidence>